<evidence type="ECO:0000313" key="3">
    <source>
        <dbReference type="Proteomes" id="UP000036403"/>
    </source>
</evidence>
<sequence>MKGKSHHDHTVPFPADLYRHRGPDDELWTFKKSLEKLLTLDFQESHHSSLKKKKKKKKQKMKKKKKKSRTLRAHDNGREQKRDADDDELRADRRPG</sequence>
<feature type="compositionally biased region" description="Basic and acidic residues" evidence="1">
    <location>
        <begin position="72"/>
        <end position="96"/>
    </location>
</feature>
<accession>A0A0J7NR21</accession>
<evidence type="ECO:0000256" key="1">
    <source>
        <dbReference type="SAM" id="MobiDB-lite"/>
    </source>
</evidence>
<proteinExistence type="predicted"/>
<name>A0A0J7NR21_LASNI</name>
<organism evidence="2 3">
    <name type="scientific">Lasius niger</name>
    <name type="common">Black garden ant</name>
    <dbReference type="NCBI Taxonomy" id="67767"/>
    <lineage>
        <taxon>Eukaryota</taxon>
        <taxon>Metazoa</taxon>
        <taxon>Ecdysozoa</taxon>
        <taxon>Arthropoda</taxon>
        <taxon>Hexapoda</taxon>
        <taxon>Insecta</taxon>
        <taxon>Pterygota</taxon>
        <taxon>Neoptera</taxon>
        <taxon>Endopterygota</taxon>
        <taxon>Hymenoptera</taxon>
        <taxon>Apocrita</taxon>
        <taxon>Aculeata</taxon>
        <taxon>Formicoidea</taxon>
        <taxon>Formicidae</taxon>
        <taxon>Formicinae</taxon>
        <taxon>Lasius</taxon>
        <taxon>Lasius</taxon>
    </lineage>
</organism>
<reference evidence="2 3" key="1">
    <citation type="submission" date="2015-04" db="EMBL/GenBank/DDBJ databases">
        <title>Lasius niger genome sequencing.</title>
        <authorList>
            <person name="Konorov E.A."/>
            <person name="Nikitin M.A."/>
            <person name="Kirill M.V."/>
            <person name="Chang P."/>
        </authorList>
    </citation>
    <scope>NUCLEOTIDE SEQUENCE [LARGE SCALE GENOMIC DNA]</scope>
    <source>
        <tissue evidence="2">Whole</tissue>
    </source>
</reference>
<comment type="caution">
    <text evidence="2">The sequence shown here is derived from an EMBL/GenBank/DDBJ whole genome shotgun (WGS) entry which is preliminary data.</text>
</comment>
<feature type="region of interest" description="Disordered" evidence="1">
    <location>
        <begin position="44"/>
        <end position="96"/>
    </location>
</feature>
<dbReference type="EMBL" id="LBMM01002376">
    <property type="protein sequence ID" value="KMQ94910.1"/>
    <property type="molecule type" value="Genomic_DNA"/>
</dbReference>
<dbReference type="Proteomes" id="UP000036403">
    <property type="component" value="Unassembled WGS sequence"/>
</dbReference>
<protein>
    <submittedName>
        <fullName evidence="2">Uncharacterized protein</fullName>
    </submittedName>
</protein>
<dbReference type="AlphaFoldDB" id="A0A0J7NR21"/>
<dbReference type="PaxDb" id="67767-A0A0J7NR21"/>
<feature type="region of interest" description="Disordered" evidence="1">
    <location>
        <begin position="1"/>
        <end position="22"/>
    </location>
</feature>
<evidence type="ECO:0000313" key="2">
    <source>
        <dbReference type="EMBL" id="KMQ94910.1"/>
    </source>
</evidence>
<feature type="compositionally biased region" description="Basic residues" evidence="1">
    <location>
        <begin position="48"/>
        <end position="71"/>
    </location>
</feature>
<gene>
    <name evidence="2" type="ORF">RF55_4907</name>
</gene>
<keyword evidence="3" id="KW-1185">Reference proteome</keyword>